<protein>
    <recommendedName>
        <fullName evidence="1">Endoribonuclease L-PSP/chorismate mutase-like domain-containing protein</fullName>
    </recommendedName>
</protein>
<dbReference type="PANTHER" id="PTHR43760">
    <property type="entry name" value="ENDORIBONUCLEASE-RELATED"/>
    <property type="match status" value="1"/>
</dbReference>
<name>A0AAD7XSY5_9STRA</name>
<dbReference type="CDD" id="cd02199">
    <property type="entry name" value="YjgF_YER057c_UK114_like_1"/>
    <property type="match status" value="1"/>
</dbReference>
<evidence type="ECO:0000313" key="2">
    <source>
        <dbReference type="EMBL" id="KAJ8610704.1"/>
    </source>
</evidence>
<accession>A0AAD7XSY5</accession>
<dbReference type="AlphaFoldDB" id="A0AAD7XSY5"/>
<dbReference type="Pfam" id="PF14588">
    <property type="entry name" value="YjgF_endoribonc"/>
    <property type="match status" value="1"/>
</dbReference>
<dbReference type="EMBL" id="JAQMWT010000096">
    <property type="protein sequence ID" value="KAJ8610704.1"/>
    <property type="molecule type" value="Genomic_DNA"/>
</dbReference>
<keyword evidence="3" id="KW-1185">Reference proteome</keyword>
<dbReference type="InterPro" id="IPR035959">
    <property type="entry name" value="RutC-like_sf"/>
</dbReference>
<reference evidence="2" key="1">
    <citation type="submission" date="2023-01" db="EMBL/GenBank/DDBJ databases">
        <title>Metagenome sequencing of chrysophaentin producing Chrysophaeum taylorii.</title>
        <authorList>
            <person name="Davison J."/>
            <person name="Bewley C."/>
        </authorList>
    </citation>
    <scope>NUCLEOTIDE SEQUENCE</scope>
    <source>
        <strain evidence="2">NIES-1699</strain>
    </source>
</reference>
<evidence type="ECO:0000259" key="1">
    <source>
        <dbReference type="Pfam" id="PF14588"/>
    </source>
</evidence>
<feature type="domain" description="Endoribonuclease L-PSP/chorismate mutase-like" evidence="1">
    <location>
        <begin position="33"/>
        <end position="168"/>
    </location>
</feature>
<evidence type="ECO:0000313" key="3">
    <source>
        <dbReference type="Proteomes" id="UP001230188"/>
    </source>
</evidence>
<proteinExistence type="predicted"/>
<dbReference type="PANTHER" id="PTHR43760:SF1">
    <property type="entry name" value="ENDORIBONUCLEASE L-PSP_CHORISMATE MUTASE-LIKE DOMAIN-CONTAINING PROTEIN"/>
    <property type="match status" value="1"/>
</dbReference>
<dbReference type="SUPFAM" id="SSF55298">
    <property type="entry name" value="YjgF-like"/>
    <property type="match status" value="1"/>
</dbReference>
<comment type="caution">
    <text evidence="2">The sequence shown here is derived from an EMBL/GenBank/DDBJ whole genome shotgun (WGS) entry which is preliminary data.</text>
</comment>
<dbReference type="InterPro" id="IPR013813">
    <property type="entry name" value="Endoribo_LPSP/chorism_mut-like"/>
</dbReference>
<sequence>MFLGLLTSTSLRAASRRLVVVRGVQAEVLISFARLAELGLSLPPLGSPKGSYALTSRCGDLLFLSGHLPQPIDAPLITGKVGAEVSVEEATEAAKWVGLNLISTIKAEAGDLDRVLKIHKLVGFVNCVDGFASQPAVVNGCSDLMLAVFGEKGRHARSAVGTNALPLDVPVEIEAIVELAPSS</sequence>
<gene>
    <name evidence="2" type="ORF">CTAYLR_005670</name>
</gene>
<organism evidence="2 3">
    <name type="scientific">Chrysophaeum taylorii</name>
    <dbReference type="NCBI Taxonomy" id="2483200"/>
    <lineage>
        <taxon>Eukaryota</taxon>
        <taxon>Sar</taxon>
        <taxon>Stramenopiles</taxon>
        <taxon>Ochrophyta</taxon>
        <taxon>Pelagophyceae</taxon>
        <taxon>Pelagomonadales</taxon>
        <taxon>Pelagomonadaceae</taxon>
        <taxon>Chrysophaeum</taxon>
    </lineage>
</organism>
<dbReference type="Proteomes" id="UP001230188">
    <property type="component" value="Unassembled WGS sequence"/>
</dbReference>
<dbReference type="Gene3D" id="3.30.1330.40">
    <property type="entry name" value="RutC-like"/>
    <property type="match status" value="1"/>
</dbReference>